<sequence>MAILSKFNLLMKQLYKSKIKSKSFILMTCLYVVVMSVAVFWSDIKELFTGDDEAQQIAIVNETSADLSGIFVSNGDMAFIQDEKDVSALEKRVKDGKLDAIVTINDQGGQLHAEIATFTPLKLNDQSALSSLLQYAGQHFAVQQLSLSPEQAAQIMGAQTSITTKNLNEESAGGKSEEEKQSGLVVSYAVGILIYFFISTFLSMITTEIASEKGSRAMEMLLVSVKPATHFKAKIAGVLLLALTQMGIIAVVFLIYSKFVKDGMVWDAAASIIKELSVGYVIYAIVFLLLTVILYLIIGALFGSLVSKVEEAGQVLMPAMIITMIGFYVMLTGMGNPDTLIIKIFSYIPLTSGMIMPMRIGATDIGSIVPLLSLGILIVTIIVVYLFSLSFYKRSVLTYSSGGVIQKIKTVLKVTT</sequence>
<dbReference type="EMBL" id="CP113527">
    <property type="protein sequence ID" value="WDV08423.1"/>
    <property type="molecule type" value="Genomic_DNA"/>
</dbReference>
<name>A0AAJ5RN95_9BACI</name>
<keyword evidence="5 6" id="KW-0472">Membrane</keyword>
<evidence type="ECO:0000256" key="1">
    <source>
        <dbReference type="ARBA" id="ARBA00004651"/>
    </source>
</evidence>
<comment type="subcellular location">
    <subcellularLocation>
        <location evidence="1">Cell membrane</location>
        <topology evidence="1">Multi-pass membrane protein</topology>
    </subcellularLocation>
</comment>
<dbReference type="GO" id="GO:0140359">
    <property type="term" value="F:ABC-type transporter activity"/>
    <property type="evidence" value="ECO:0007669"/>
    <property type="project" value="InterPro"/>
</dbReference>
<dbReference type="AlphaFoldDB" id="A0AAJ5RN95"/>
<dbReference type="InterPro" id="IPR051449">
    <property type="entry name" value="ABC-2_transporter_component"/>
</dbReference>
<evidence type="ECO:0000313" key="8">
    <source>
        <dbReference type="EMBL" id="WDV08423.1"/>
    </source>
</evidence>
<dbReference type="KEGG" id="liu:OU989_08050"/>
<evidence type="ECO:0000256" key="2">
    <source>
        <dbReference type="ARBA" id="ARBA00022475"/>
    </source>
</evidence>
<dbReference type="InterPro" id="IPR013525">
    <property type="entry name" value="ABC2_TM"/>
</dbReference>
<feature type="transmembrane region" description="Helical" evidence="6">
    <location>
        <begin position="315"/>
        <end position="334"/>
    </location>
</feature>
<gene>
    <name evidence="8" type="ORF">OU989_08050</name>
</gene>
<organism evidence="8 9">
    <name type="scientific">Lysinibacillus irui</name>
    <dbReference type="NCBI Taxonomy" id="2998077"/>
    <lineage>
        <taxon>Bacteria</taxon>
        <taxon>Bacillati</taxon>
        <taxon>Bacillota</taxon>
        <taxon>Bacilli</taxon>
        <taxon>Bacillales</taxon>
        <taxon>Bacillaceae</taxon>
        <taxon>Lysinibacillus</taxon>
    </lineage>
</organism>
<proteinExistence type="predicted"/>
<accession>A0AAJ5RN95</accession>
<feature type="transmembrane region" description="Helical" evidence="6">
    <location>
        <begin position="21"/>
        <end position="41"/>
    </location>
</feature>
<feature type="transmembrane region" description="Helical" evidence="6">
    <location>
        <begin position="340"/>
        <end position="356"/>
    </location>
</feature>
<evidence type="ECO:0000256" key="4">
    <source>
        <dbReference type="ARBA" id="ARBA00022989"/>
    </source>
</evidence>
<keyword evidence="2" id="KW-1003">Cell membrane</keyword>
<reference evidence="8" key="1">
    <citation type="submission" date="2022-11" db="EMBL/GenBank/DDBJ databases">
        <title>Lysinibacillus irui.</title>
        <authorList>
            <person name="Akintayo S.O."/>
        </authorList>
    </citation>
    <scope>NUCLEOTIDE SEQUENCE</scope>
    <source>
        <strain evidence="8">IRB4-01</strain>
    </source>
</reference>
<evidence type="ECO:0000256" key="3">
    <source>
        <dbReference type="ARBA" id="ARBA00022692"/>
    </source>
</evidence>
<feature type="transmembrane region" description="Helical" evidence="6">
    <location>
        <begin position="280"/>
        <end position="303"/>
    </location>
</feature>
<evidence type="ECO:0000259" key="7">
    <source>
        <dbReference type="Pfam" id="PF12698"/>
    </source>
</evidence>
<evidence type="ECO:0000256" key="6">
    <source>
        <dbReference type="SAM" id="Phobius"/>
    </source>
</evidence>
<keyword evidence="3 6" id="KW-0812">Transmembrane</keyword>
<dbReference type="PANTHER" id="PTHR30294">
    <property type="entry name" value="MEMBRANE COMPONENT OF ABC TRANSPORTER YHHJ-RELATED"/>
    <property type="match status" value="1"/>
</dbReference>
<dbReference type="Pfam" id="PF12698">
    <property type="entry name" value="ABC2_membrane_3"/>
    <property type="match status" value="1"/>
</dbReference>
<feature type="domain" description="ABC-2 type transporter transmembrane" evidence="7">
    <location>
        <begin position="22"/>
        <end position="389"/>
    </location>
</feature>
<feature type="transmembrane region" description="Helical" evidence="6">
    <location>
        <begin position="368"/>
        <end position="392"/>
    </location>
</feature>
<protein>
    <submittedName>
        <fullName evidence="8">ABC transporter permease</fullName>
    </submittedName>
</protein>
<evidence type="ECO:0000256" key="5">
    <source>
        <dbReference type="ARBA" id="ARBA00023136"/>
    </source>
</evidence>
<feature type="transmembrane region" description="Helical" evidence="6">
    <location>
        <begin position="231"/>
        <end position="256"/>
    </location>
</feature>
<evidence type="ECO:0000313" key="9">
    <source>
        <dbReference type="Proteomes" id="UP001219585"/>
    </source>
</evidence>
<dbReference type="PANTHER" id="PTHR30294:SF29">
    <property type="entry name" value="MULTIDRUG ABC TRANSPORTER PERMEASE YBHS-RELATED"/>
    <property type="match status" value="1"/>
</dbReference>
<dbReference type="GO" id="GO:0005886">
    <property type="term" value="C:plasma membrane"/>
    <property type="evidence" value="ECO:0007669"/>
    <property type="project" value="UniProtKB-SubCell"/>
</dbReference>
<dbReference type="Proteomes" id="UP001219585">
    <property type="component" value="Chromosome"/>
</dbReference>
<dbReference type="RefSeq" id="WP_274796610.1">
    <property type="nucleotide sequence ID" value="NZ_CP113527.1"/>
</dbReference>
<feature type="transmembrane region" description="Helical" evidence="6">
    <location>
        <begin position="185"/>
        <end position="210"/>
    </location>
</feature>
<keyword evidence="4 6" id="KW-1133">Transmembrane helix</keyword>